<evidence type="ECO:0000256" key="1">
    <source>
        <dbReference type="SAM" id="MobiDB-lite"/>
    </source>
</evidence>
<dbReference type="EMBL" id="MRZV01000018">
    <property type="protein sequence ID" value="PIK62131.1"/>
    <property type="molecule type" value="Genomic_DNA"/>
</dbReference>
<accession>A0A2G8LPH2</accession>
<organism evidence="4 5">
    <name type="scientific">Stichopus japonicus</name>
    <name type="common">Sea cucumber</name>
    <dbReference type="NCBI Taxonomy" id="307972"/>
    <lineage>
        <taxon>Eukaryota</taxon>
        <taxon>Metazoa</taxon>
        <taxon>Echinodermata</taxon>
        <taxon>Eleutherozoa</taxon>
        <taxon>Echinozoa</taxon>
        <taxon>Holothuroidea</taxon>
        <taxon>Aspidochirotacea</taxon>
        <taxon>Aspidochirotida</taxon>
        <taxon>Stichopodidae</taxon>
        <taxon>Apostichopus</taxon>
    </lineage>
</organism>
<feature type="signal peptide" evidence="3">
    <location>
        <begin position="1"/>
        <end position="19"/>
    </location>
</feature>
<name>A0A2G8LPH2_STIJA</name>
<proteinExistence type="predicted"/>
<evidence type="ECO:0000256" key="3">
    <source>
        <dbReference type="SAM" id="SignalP"/>
    </source>
</evidence>
<keyword evidence="2" id="KW-0472">Membrane</keyword>
<feature type="compositionally biased region" description="Low complexity" evidence="1">
    <location>
        <begin position="293"/>
        <end position="309"/>
    </location>
</feature>
<dbReference type="Pfam" id="PF17818">
    <property type="entry name" value="KCT2"/>
    <property type="match status" value="1"/>
</dbReference>
<keyword evidence="5" id="KW-1185">Reference proteome</keyword>
<feature type="compositionally biased region" description="Low complexity" evidence="1">
    <location>
        <begin position="187"/>
        <end position="205"/>
    </location>
</feature>
<dbReference type="AlphaFoldDB" id="A0A2G8LPH2"/>
<keyword evidence="3" id="KW-0732">Signal</keyword>
<keyword evidence="2" id="KW-0812">Transmembrane</keyword>
<evidence type="ECO:0000313" key="5">
    <source>
        <dbReference type="Proteomes" id="UP000230750"/>
    </source>
</evidence>
<protein>
    <submittedName>
        <fullName evidence="4">Putative trans-Golgi network integral membrane protein 2-like isoform X3</fullName>
    </submittedName>
</protein>
<sequence length="432" mass="48203">MEVWMILLTTLFFFGASFGQSPDPNEFSVTTYDAINSELQKCAIPSAKMFDKSIAGQDRVLAYSTFDWFCYYEALQKNNQVALFMCKYYRFLVKTYYDDFCKSDSPAKKPLDKSVQYADFVSNPDAVCNYLQQNLQTADQQKVFKSPDECTLLCANAYAEFCENFGFILNIANNNTNPEETNNDAAGTPEGNNEDNTNPEETNNDAAGTPEEINEVPLNAEGYGNPPPADDLDDNTGEPGDGVDEAEENPGDVQIDDNDGEDVNGTNDGQDWDAPAQQGEGYDWDENEEGNNEDTFNLNQNQNDGNQDLFQDDSESTYDSADSADSEANQQPNEETKETSGHAGADEQIEADRNLLIEEERKFLEQESSSHFLAYSLTAIILVMVTYILYHNKQKIVAIIIEGRHGGQGKRRRYNQNVSEAMPTLKSAKLAV</sequence>
<dbReference type="Proteomes" id="UP000230750">
    <property type="component" value="Unassembled WGS sequence"/>
</dbReference>
<feature type="region of interest" description="Disordered" evidence="1">
    <location>
        <begin position="178"/>
        <end position="347"/>
    </location>
</feature>
<evidence type="ECO:0000313" key="4">
    <source>
        <dbReference type="EMBL" id="PIK62131.1"/>
    </source>
</evidence>
<comment type="caution">
    <text evidence="4">The sequence shown here is derived from an EMBL/GenBank/DDBJ whole genome shotgun (WGS) entry which is preliminary data.</text>
</comment>
<dbReference type="OrthoDB" id="5846619at2759"/>
<reference evidence="4 5" key="1">
    <citation type="journal article" date="2017" name="PLoS Biol.">
        <title>The sea cucumber genome provides insights into morphological evolution and visceral regeneration.</title>
        <authorList>
            <person name="Zhang X."/>
            <person name="Sun L."/>
            <person name="Yuan J."/>
            <person name="Sun Y."/>
            <person name="Gao Y."/>
            <person name="Zhang L."/>
            <person name="Li S."/>
            <person name="Dai H."/>
            <person name="Hamel J.F."/>
            <person name="Liu C."/>
            <person name="Yu Y."/>
            <person name="Liu S."/>
            <person name="Lin W."/>
            <person name="Guo K."/>
            <person name="Jin S."/>
            <person name="Xu P."/>
            <person name="Storey K.B."/>
            <person name="Huan P."/>
            <person name="Zhang T."/>
            <person name="Zhou Y."/>
            <person name="Zhang J."/>
            <person name="Lin C."/>
            <person name="Li X."/>
            <person name="Xing L."/>
            <person name="Huo D."/>
            <person name="Sun M."/>
            <person name="Wang L."/>
            <person name="Mercier A."/>
            <person name="Li F."/>
            <person name="Yang H."/>
            <person name="Xiang J."/>
        </authorList>
    </citation>
    <scope>NUCLEOTIDE SEQUENCE [LARGE SCALE GENOMIC DNA]</scope>
    <source>
        <strain evidence="4">Shaxun</strain>
        <tissue evidence="4">Muscle</tissue>
    </source>
</reference>
<keyword evidence="2" id="KW-1133">Transmembrane helix</keyword>
<gene>
    <name evidence="4" type="ORF">BSL78_00951</name>
</gene>
<evidence type="ECO:0000256" key="2">
    <source>
        <dbReference type="SAM" id="Phobius"/>
    </source>
</evidence>
<dbReference type="STRING" id="307972.A0A2G8LPH2"/>
<feature type="compositionally biased region" description="Acidic residues" evidence="1">
    <location>
        <begin position="230"/>
        <end position="262"/>
    </location>
</feature>
<feature type="chain" id="PRO_5013607346" evidence="3">
    <location>
        <begin position="20"/>
        <end position="432"/>
    </location>
</feature>
<feature type="compositionally biased region" description="Acidic residues" evidence="1">
    <location>
        <begin position="282"/>
        <end position="292"/>
    </location>
</feature>
<feature type="transmembrane region" description="Helical" evidence="2">
    <location>
        <begin position="372"/>
        <end position="390"/>
    </location>
</feature>